<evidence type="ECO:0000256" key="1">
    <source>
        <dbReference type="SAM" id="Phobius"/>
    </source>
</evidence>
<keyword evidence="1" id="KW-0472">Membrane</keyword>
<proteinExistence type="predicted"/>
<evidence type="ECO:0000313" key="2">
    <source>
        <dbReference type="EMBL" id="KID42392.1"/>
    </source>
</evidence>
<evidence type="ECO:0000313" key="3">
    <source>
        <dbReference type="Proteomes" id="UP000031397"/>
    </source>
</evidence>
<sequence>MKPKKWKIGKHLTIEMLPHKPTWKDWLGLALVILIIALIIWWLI</sequence>
<name>A0A0C1PNR9_9LACO</name>
<organism evidence="2 3">
    <name type="scientific">Fructilactobacillus fructivorans</name>
    <dbReference type="NCBI Taxonomy" id="1614"/>
    <lineage>
        <taxon>Bacteria</taxon>
        <taxon>Bacillati</taxon>
        <taxon>Bacillota</taxon>
        <taxon>Bacilli</taxon>
        <taxon>Lactobacillales</taxon>
        <taxon>Lactobacillaceae</taxon>
        <taxon>Fructilactobacillus</taxon>
    </lineage>
</organism>
<protein>
    <submittedName>
        <fullName evidence="2">Uncharacterized protein</fullName>
    </submittedName>
</protein>
<comment type="caution">
    <text evidence="2">The sequence shown here is derived from an EMBL/GenBank/DDBJ whole genome shotgun (WGS) entry which is preliminary data.</text>
</comment>
<gene>
    <name evidence="2" type="ORF">LfDm3_0321</name>
</gene>
<dbReference type="EMBL" id="JOJZ01000009">
    <property type="protein sequence ID" value="KID42392.1"/>
    <property type="molecule type" value="Genomic_DNA"/>
</dbReference>
<dbReference type="PATRIC" id="fig|1614.7.peg.311"/>
<keyword evidence="1" id="KW-1133">Transmembrane helix</keyword>
<keyword evidence="3" id="KW-1185">Reference proteome</keyword>
<dbReference type="Proteomes" id="UP000031397">
    <property type="component" value="Unassembled WGS sequence"/>
</dbReference>
<dbReference type="RefSeq" id="WP_010022262.1">
    <property type="nucleotide sequence ID" value="NZ_AZDS01000002.1"/>
</dbReference>
<feature type="transmembrane region" description="Helical" evidence="1">
    <location>
        <begin position="26"/>
        <end position="43"/>
    </location>
</feature>
<dbReference type="GeneID" id="75686865"/>
<dbReference type="AlphaFoldDB" id="A0A0C1PNR9"/>
<keyword evidence="1" id="KW-0812">Transmembrane</keyword>
<accession>A0A0C1PNR9</accession>
<reference evidence="2 3" key="1">
    <citation type="submission" date="2014-06" db="EMBL/GenBank/DDBJ databases">
        <title>Functional and comparative genomic analyses of the Drosophila gut microbiota identify candidate symbiosis factors.</title>
        <authorList>
            <person name="Newell P.D."/>
            <person name="Chaston J.M."/>
            <person name="Douglas A.E."/>
        </authorList>
    </citation>
    <scope>NUCLEOTIDE SEQUENCE [LARGE SCALE GENOMIC DNA]</scope>
    <source>
        <strain evidence="2 3">DmCS_002</strain>
    </source>
</reference>